<organism evidence="2 3">
    <name type="scientific">Pleurodeles waltl</name>
    <name type="common">Iberian ribbed newt</name>
    <dbReference type="NCBI Taxonomy" id="8319"/>
    <lineage>
        <taxon>Eukaryota</taxon>
        <taxon>Metazoa</taxon>
        <taxon>Chordata</taxon>
        <taxon>Craniata</taxon>
        <taxon>Vertebrata</taxon>
        <taxon>Euteleostomi</taxon>
        <taxon>Amphibia</taxon>
        <taxon>Batrachia</taxon>
        <taxon>Caudata</taxon>
        <taxon>Salamandroidea</taxon>
        <taxon>Salamandridae</taxon>
        <taxon>Pleurodelinae</taxon>
        <taxon>Pleurodeles</taxon>
    </lineage>
</organism>
<dbReference type="EMBL" id="JANPWB010000007">
    <property type="protein sequence ID" value="KAJ1173979.1"/>
    <property type="molecule type" value="Genomic_DNA"/>
</dbReference>
<proteinExistence type="predicted"/>
<evidence type="ECO:0000313" key="3">
    <source>
        <dbReference type="Proteomes" id="UP001066276"/>
    </source>
</evidence>
<feature type="compositionally biased region" description="Basic and acidic residues" evidence="1">
    <location>
        <begin position="19"/>
        <end position="31"/>
    </location>
</feature>
<dbReference type="Proteomes" id="UP001066276">
    <property type="component" value="Chromosome 4_1"/>
</dbReference>
<comment type="caution">
    <text evidence="2">The sequence shown here is derived from an EMBL/GenBank/DDBJ whole genome shotgun (WGS) entry which is preliminary data.</text>
</comment>
<gene>
    <name evidence="2" type="ORF">NDU88_005803</name>
</gene>
<reference evidence="2" key="1">
    <citation type="journal article" date="2022" name="bioRxiv">
        <title>Sequencing and chromosome-scale assembly of the giantPleurodeles waltlgenome.</title>
        <authorList>
            <person name="Brown T."/>
            <person name="Elewa A."/>
            <person name="Iarovenko S."/>
            <person name="Subramanian E."/>
            <person name="Araus A.J."/>
            <person name="Petzold A."/>
            <person name="Susuki M."/>
            <person name="Suzuki K.-i.T."/>
            <person name="Hayashi T."/>
            <person name="Toyoda A."/>
            <person name="Oliveira C."/>
            <person name="Osipova E."/>
            <person name="Leigh N.D."/>
            <person name="Simon A."/>
            <person name="Yun M.H."/>
        </authorList>
    </citation>
    <scope>NUCLEOTIDE SEQUENCE</scope>
    <source>
        <strain evidence="2">20211129_DDA</strain>
        <tissue evidence="2">Liver</tissue>
    </source>
</reference>
<sequence length="329" mass="34906">MFRRRWKRQESGGHGAGTLEKKTETRRKAEDTPTQTAQQKPIPMTGDPNQWRGRRPAQAPTTLGEQRGPFSWLQTGRRKSNVLGVACSPLWIADSPLDGASGGSVRVPSSPVCLPPAARNALAAHAASCEHQAEEKRNAGARSSDSPARPLLESRPLEPPAQLSMRSQASATAYRSPGRFAALVCLGPAVAGRPGPLGAGLCSGVGRDTWGRFAIGLICLVGGPGEAEWLQTITPGDRGERLTLAWRPDRRSYRTTASFVLVVCRAPVARACRAAWAVAAVLGQALGERAGSRRPGRGGAQLDQRWPWESSCSPAGCPFGPPGAVRCGE</sequence>
<evidence type="ECO:0000256" key="1">
    <source>
        <dbReference type="SAM" id="MobiDB-lite"/>
    </source>
</evidence>
<feature type="region of interest" description="Disordered" evidence="1">
    <location>
        <begin position="125"/>
        <end position="169"/>
    </location>
</feature>
<protein>
    <submittedName>
        <fullName evidence="2">Uncharacterized protein</fullName>
    </submittedName>
</protein>
<accession>A0AAV7TD99</accession>
<name>A0AAV7TD99_PLEWA</name>
<feature type="region of interest" description="Disordered" evidence="1">
    <location>
        <begin position="1"/>
        <end position="72"/>
    </location>
</feature>
<evidence type="ECO:0000313" key="2">
    <source>
        <dbReference type="EMBL" id="KAJ1173979.1"/>
    </source>
</evidence>
<dbReference type="AlphaFoldDB" id="A0AAV7TD99"/>
<keyword evidence="3" id="KW-1185">Reference proteome</keyword>